<evidence type="ECO:0000256" key="3">
    <source>
        <dbReference type="ARBA" id="ARBA00022884"/>
    </source>
</evidence>
<accession>A0A955I0I6</accession>
<comment type="caution">
    <text evidence="4">The sequence shown here is derived from an EMBL/GenBank/DDBJ whole genome shotgun (WGS) entry which is preliminary data.</text>
</comment>
<reference evidence="4" key="1">
    <citation type="submission" date="2020-04" db="EMBL/GenBank/DDBJ databases">
        <authorList>
            <person name="Zhang T."/>
        </authorList>
    </citation>
    <scope>NUCLEOTIDE SEQUENCE</scope>
    <source>
        <strain evidence="4">HKST-UBA17</strain>
    </source>
</reference>
<keyword evidence="3" id="KW-0694">RNA-binding</keyword>
<dbReference type="Pfam" id="PF01195">
    <property type="entry name" value="Pept_tRNA_hydro"/>
    <property type="match status" value="1"/>
</dbReference>
<dbReference type="NCBIfam" id="TIGR00447">
    <property type="entry name" value="pth"/>
    <property type="match status" value="1"/>
</dbReference>
<dbReference type="SUPFAM" id="SSF53178">
    <property type="entry name" value="Peptidyl-tRNA hydrolase-like"/>
    <property type="match status" value="1"/>
</dbReference>
<dbReference type="PANTHER" id="PTHR17224:SF1">
    <property type="entry name" value="PEPTIDYL-TRNA HYDROLASE"/>
    <property type="match status" value="1"/>
</dbReference>
<evidence type="ECO:0000256" key="2">
    <source>
        <dbReference type="ARBA" id="ARBA00022801"/>
    </source>
</evidence>
<gene>
    <name evidence="4" type="primary">pth</name>
    <name evidence="4" type="ORF">KC685_00385</name>
</gene>
<dbReference type="InterPro" id="IPR001328">
    <property type="entry name" value="Pept_tRNA_hydro"/>
</dbReference>
<proteinExistence type="predicted"/>
<dbReference type="Gene3D" id="3.40.50.1470">
    <property type="entry name" value="Peptidyl-tRNA hydrolase"/>
    <property type="match status" value="1"/>
</dbReference>
<dbReference type="PANTHER" id="PTHR17224">
    <property type="entry name" value="PEPTIDYL-TRNA HYDROLASE"/>
    <property type="match status" value="1"/>
</dbReference>
<dbReference type="CDD" id="cd00462">
    <property type="entry name" value="PTH"/>
    <property type="match status" value="1"/>
</dbReference>
<evidence type="ECO:0000313" key="4">
    <source>
        <dbReference type="EMBL" id="MCA9376361.1"/>
    </source>
</evidence>
<keyword evidence="2 4" id="KW-0378">Hydrolase</keyword>
<evidence type="ECO:0000256" key="1">
    <source>
        <dbReference type="ARBA" id="ARBA00022555"/>
    </source>
</evidence>
<dbReference type="EC" id="3.1.1.29" evidence="4"/>
<protein>
    <submittedName>
        <fullName evidence="4">Aminoacyl-tRNA hydrolase</fullName>
        <ecNumber evidence="4">3.1.1.29</ecNumber>
    </submittedName>
</protein>
<dbReference type="EMBL" id="JAGQLN010000001">
    <property type="protein sequence ID" value="MCA9376361.1"/>
    <property type="molecule type" value="Genomic_DNA"/>
</dbReference>
<dbReference type="Proteomes" id="UP000741282">
    <property type="component" value="Unassembled WGS sequence"/>
</dbReference>
<dbReference type="GO" id="GO:0004045">
    <property type="term" value="F:peptidyl-tRNA hydrolase activity"/>
    <property type="evidence" value="ECO:0007669"/>
    <property type="project" value="UniProtKB-EC"/>
</dbReference>
<dbReference type="InterPro" id="IPR036416">
    <property type="entry name" value="Pept_tRNA_hydro_sf"/>
</dbReference>
<reference evidence="4" key="2">
    <citation type="journal article" date="2021" name="Microbiome">
        <title>Successional dynamics and alternative stable states in a saline activated sludge microbial community over 9 years.</title>
        <authorList>
            <person name="Wang Y."/>
            <person name="Ye J."/>
            <person name="Ju F."/>
            <person name="Liu L."/>
            <person name="Boyd J.A."/>
            <person name="Deng Y."/>
            <person name="Parks D.H."/>
            <person name="Jiang X."/>
            <person name="Yin X."/>
            <person name="Woodcroft B.J."/>
            <person name="Tyson G.W."/>
            <person name="Hugenholtz P."/>
            <person name="Polz M.F."/>
            <person name="Zhang T."/>
        </authorList>
    </citation>
    <scope>NUCLEOTIDE SEQUENCE</scope>
    <source>
        <strain evidence="4">HKST-UBA17</strain>
    </source>
</reference>
<sequence>MYLFAGLGNIGDKYKNTPHNAGFMFVDQFREYLGYDTLYSVNDWVYDKYLNAELSIGKVGMEEKVLFLKPMTMMNASGLAVRETLNRYDLKASESLVVIHDDLDIPLGEYKIQRNKAPKSHNGINNIKLMIGTSDYLSVRIGVENRVNKDISGEDYVLMKYKDQDLLLLNEVISDACRSLRSHLQV</sequence>
<dbReference type="GO" id="GO:0000049">
    <property type="term" value="F:tRNA binding"/>
    <property type="evidence" value="ECO:0007669"/>
    <property type="project" value="UniProtKB-KW"/>
</dbReference>
<dbReference type="AlphaFoldDB" id="A0A955I0I6"/>
<organism evidence="4 5">
    <name type="scientific">Candidatus Dojkabacteria bacterium</name>
    <dbReference type="NCBI Taxonomy" id="2099670"/>
    <lineage>
        <taxon>Bacteria</taxon>
        <taxon>Candidatus Dojkabacteria</taxon>
    </lineage>
</organism>
<evidence type="ECO:0000313" key="5">
    <source>
        <dbReference type="Proteomes" id="UP000741282"/>
    </source>
</evidence>
<name>A0A955I0I6_9BACT</name>
<keyword evidence="1" id="KW-0820">tRNA-binding</keyword>